<dbReference type="RefSeq" id="WP_121907103.1">
    <property type="nucleotide sequence ID" value="NZ_REFC01000012.1"/>
</dbReference>
<dbReference type="PANTHER" id="PTHR38471:SF2">
    <property type="entry name" value="FOUR HELIX BUNDLE PROTEIN"/>
    <property type="match status" value="1"/>
</dbReference>
<proteinExistence type="predicted"/>
<evidence type="ECO:0000313" key="2">
    <source>
        <dbReference type="Proteomes" id="UP000271339"/>
    </source>
</evidence>
<reference evidence="1 2" key="1">
    <citation type="submission" date="2018-10" db="EMBL/GenBank/DDBJ databases">
        <title>Genomic Encyclopedia of Archaeal and Bacterial Type Strains, Phase II (KMG-II): from individual species to whole genera.</title>
        <authorList>
            <person name="Goeker M."/>
        </authorList>
    </citation>
    <scope>NUCLEOTIDE SEQUENCE [LARGE SCALE GENOMIC DNA]</scope>
    <source>
        <strain evidence="1 2">DSM 23424</strain>
    </source>
</reference>
<keyword evidence="2" id="KW-1185">Reference proteome</keyword>
<dbReference type="NCBIfam" id="NF008911">
    <property type="entry name" value="PRK12275.1-2"/>
    <property type="match status" value="1"/>
</dbReference>
<dbReference type="InterPro" id="IPR036583">
    <property type="entry name" value="23S_rRNA_IVS_sf"/>
</dbReference>
<gene>
    <name evidence="1" type="ORF">BXY75_1548</name>
</gene>
<dbReference type="Gene3D" id="1.20.1440.60">
    <property type="entry name" value="23S rRNA-intervening sequence"/>
    <property type="match status" value="1"/>
</dbReference>
<dbReference type="InterPro" id="IPR012657">
    <property type="entry name" value="23S_rRNA-intervening_sequence"/>
</dbReference>
<dbReference type="OrthoDB" id="9811959at2"/>
<organism evidence="1 2">
    <name type="scientific">Ulvibacter antarcticus</name>
    <dbReference type="NCBI Taxonomy" id="442714"/>
    <lineage>
        <taxon>Bacteria</taxon>
        <taxon>Pseudomonadati</taxon>
        <taxon>Bacteroidota</taxon>
        <taxon>Flavobacteriia</taxon>
        <taxon>Flavobacteriales</taxon>
        <taxon>Flavobacteriaceae</taxon>
        <taxon>Ulvibacter</taxon>
    </lineage>
</organism>
<name>A0A3L9YZY0_9FLAO</name>
<accession>A0A3L9YZY0</accession>
<dbReference type="Proteomes" id="UP000271339">
    <property type="component" value="Unassembled WGS sequence"/>
</dbReference>
<dbReference type="NCBIfam" id="TIGR02436">
    <property type="entry name" value="four helix bundle protein"/>
    <property type="match status" value="1"/>
</dbReference>
<comment type="caution">
    <text evidence="1">The sequence shown here is derived from an EMBL/GenBank/DDBJ whole genome shotgun (WGS) entry which is preliminary data.</text>
</comment>
<dbReference type="CDD" id="cd16377">
    <property type="entry name" value="23S_rRNA_IVP_like"/>
    <property type="match status" value="1"/>
</dbReference>
<dbReference type="PANTHER" id="PTHR38471">
    <property type="entry name" value="FOUR HELIX BUNDLE PROTEIN"/>
    <property type="match status" value="1"/>
</dbReference>
<protein>
    <submittedName>
        <fullName evidence="1">Four helix bundle protein</fullName>
    </submittedName>
</protein>
<dbReference type="SUPFAM" id="SSF158446">
    <property type="entry name" value="IVS-encoded protein-like"/>
    <property type="match status" value="1"/>
</dbReference>
<dbReference type="AlphaFoldDB" id="A0A3L9YZY0"/>
<sequence length="119" mass="13581">MHNFQELKIWSKAMNITEQIYNITAEFPKDEKFGLISQLRRCAVSVPSNIAEGSGRNTNGEFRNFLGIANGSVNELITQLLISNRMNMVSENTINPILNELIEVQKMNYSLIKKFSKKN</sequence>
<dbReference type="Pfam" id="PF05635">
    <property type="entry name" value="23S_rRNA_IVP"/>
    <property type="match status" value="1"/>
</dbReference>
<evidence type="ECO:0000313" key="1">
    <source>
        <dbReference type="EMBL" id="RMA64669.1"/>
    </source>
</evidence>
<dbReference type="EMBL" id="REFC01000012">
    <property type="protein sequence ID" value="RMA64669.1"/>
    <property type="molecule type" value="Genomic_DNA"/>
</dbReference>